<comment type="subcellular location">
    <subcellularLocation>
        <location evidence="1">Membrane</location>
        <topology evidence="1">Single-pass membrane protein</topology>
    </subcellularLocation>
</comment>
<dbReference type="InterPro" id="IPR050739">
    <property type="entry name" value="MFP"/>
</dbReference>
<dbReference type="InterPro" id="IPR058625">
    <property type="entry name" value="MdtA-like_BSH"/>
</dbReference>
<dbReference type="Gene3D" id="2.40.50.100">
    <property type="match status" value="1"/>
</dbReference>
<dbReference type="InterPro" id="IPR058634">
    <property type="entry name" value="AaeA-lik-b-barrel"/>
</dbReference>
<feature type="domain" description="Multidrug resistance protein MdtA-like barrel-sandwich hybrid" evidence="8">
    <location>
        <begin position="124"/>
        <end position="377"/>
    </location>
</feature>
<accession>A0A1U7CJC8</accession>
<evidence type="ECO:0000256" key="1">
    <source>
        <dbReference type="ARBA" id="ARBA00004167"/>
    </source>
</evidence>
<dbReference type="Pfam" id="PF25963">
    <property type="entry name" value="Beta-barrel_AAEA"/>
    <property type="match status" value="1"/>
</dbReference>
<reference evidence="11" key="1">
    <citation type="submission" date="2016-12" db="EMBL/GenBank/DDBJ databases">
        <title>Comparative genomics of four Isosphaeraceae planctomycetes: a common pool of plasmids and glycoside hydrolase genes.</title>
        <authorList>
            <person name="Ivanova A."/>
        </authorList>
    </citation>
    <scope>NUCLEOTIDE SEQUENCE [LARGE SCALE GENOMIC DNA]</scope>
    <source>
        <strain evidence="11">PX4</strain>
    </source>
</reference>
<dbReference type="EMBL" id="CP019082">
    <property type="protein sequence ID" value="APW59039.1"/>
    <property type="molecule type" value="Genomic_DNA"/>
</dbReference>
<dbReference type="PRINTS" id="PR01490">
    <property type="entry name" value="RTXTOXIND"/>
</dbReference>
<feature type="domain" description="p-hydroxybenzoic acid efflux pump subunit AaeA-like beta-barrel" evidence="9">
    <location>
        <begin position="394"/>
        <end position="484"/>
    </location>
</feature>
<sequence length="545" mass="58833">MGGGSDTTTSKAAAKTESDEGLGGDGHDRGTVELDPAIRPGAGTESSDVGAMDVVIEGSPPSGLAPSPPPARRTLVDNRRLARWGIWFVGALGVLVGAAVLAEVVYYRFTMSMTNDAFVESHIVHLAFQESGIVTKVLVEEHDEVKAGQILAEIDLVPLTRSVEEATAKRKVAEATLRFEEATLDRLEKLHPRLVAVAEKELASAEAACGEARAMLKMTTLDVEKAVNEAKADAAGAKAAFANAQEEYDRSSTLLATGATTEQKFQDKTRELRTAKAKTEAAQAKVERAEADREQVEIARLSLDQKIRALEKAFESLRLAEMGDLEIEIQKHQVELRRDEVAQAARVEATVKTRRQNARIVAPFDGVVVRRYRNPGDHAPLGSPVLSIYDPELIYVTAYLEEDRLEGVAPGNKVKIWVDAFSGTLEGRVVWIGQATGANFSLLPRDVTAGEFTKVTQRVPVRIAVDRGPRWKQLRPGLSVTVAISHQPGDPEWAKAEAERQRARGEFGVSATSIPEAMIGEPGVAPVVFPEGEKAFVPDSGGSKP</sequence>
<keyword evidence="11" id="KW-1185">Reference proteome</keyword>
<dbReference type="STRING" id="1387353.BSF38_00452"/>
<protein>
    <submittedName>
        <fullName evidence="10">Multidrug export protein EmrA</fullName>
    </submittedName>
</protein>
<dbReference type="Gene3D" id="1.10.287.470">
    <property type="entry name" value="Helix hairpin bin"/>
    <property type="match status" value="2"/>
</dbReference>
<keyword evidence="3 7" id="KW-1133">Transmembrane helix</keyword>
<dbReference type="Proteomes" id="UP000186309">
    <property type="component" value="Chromosome"/>
</dbReference>
<evidence type="ECO:0000256" key="2">
    <source>
        <dbReference type="ARBA" id="ARBA00022692"/>
    </source>
</evidence>
<evidence type="ECO:0000259" key="9">
    <source>
        <dbReference type="Pfam" id="PF25963"/>
    </source>
</evidence>
<dbReference type="PANTHER" id="PTHR30386:SF26">
    <property type="entry name" value="TRANSPORT PROTEIN COMB"/>
    <property type="match status" value="1"/>
</dbReference>
<feature type="coiled-coil region" evidence="5">
    <location>
        <begin position="163"/>
        <end position="313"/>
    </location>
</feature>
<dbReference type="Pfam" id="PF25917">
    <property type="entry name" value="BSH_RND"/>
    <property type="match status" value="1"/>
</dbReference>
<dbReference type="SUPFAM" id="SSF111369">
    <property type="entry name" value="HlyD-like secretion proteins"/>
    <property type="match status" value="1"/>
</dbReference>
<name>A0A1U7CJC8_9BACT</name>
<evidence type="ECO:0000256" key="3">
    <source>
        <dbReference type="ARBA" id="ARBA00022989"/>
    </source>
</evidence>
<feature type="transmembrane region" description="Helical" evidence="7">
    <location>
        <begin position="81"/>
        <end position="107"/>
    </location>
</feature>
<evidence type="ECO:0000259" key="8">
    <source>
        <dbReference type="Pfam" id="PF25917"/>
    </source>
</evidence>
<feature type="region of interest" description="Disordered" evidence="6">
    <location>
        <begin position="1"/>
        <end position="71"/>
    </location>
</feature>
<dbReference type="Gene3D" id="2.40.30.170">
    <property type="match status" value="1"/>
</dbReference>
<evidence type="ECO:0000313" key="11">
    <source>
        <dbReference type="Proteomes" id="UP000186309"/>
    </source>
</evidence>
<dbReference type="OrthoDB" id="245220at2"/>
<proteinExistence type="predicted"/>
<evidence type="ECO:0000256" key="6">
    <source>
        <dbReference type="SAM" id="MobiDB-lite"/>
    </source>
</evidence>
<evidence type="ECO:0000256" key="4">
    <source>
        <dbReference type="ARBA" id="ARBA00023136"/>
    </source>
</evidence>
<feature type="compositionally biased region" description="Low complexity" evidence="6">
    <location>
        <begin position="1"/>
        <end position="15"/>
    </location>
</feature>
<dbReference type="GO" id="GO:0055085">
    <property type="term" value="P:transmembrane transport"/>
    <property type="evidence" value="ECO:0007669"/>
    <property type="project" value="InterPro"/>
</dbReference>
<dbReference type="KEGG" id="pbor:BSF38_00452"/>
<organism evidence="10 11">
    <name type="scientific">Paludisphaera borealis</name>
    <dbReference type="NCBI Taxonomy" id="1387353"/>
    <lineage>
        <taxon>Bacteria</taxon>
        <taxon>Pseudomonadati</taxon>
        <taxon>Planctomycetota</taxon>
        <taxon>Planctomycetia</taxon>
        <taxon>Isosphaerales</taxon>
        <taxon>Isosphaeraceae</taxon>
        <taxon>Paludisphaera</taxon>
    </lineage>
</organism>
<keyword evidence="2 7" id="KW-0812">Transmembrane</keyword>
<gene>
    <name evidence="10" type="primary">emrA_1</name>
    <name evidence="10" type="ORF">BSF38_00452</name>
</gene>
<dbReference type="RefSeq" id="WP_076343265.1">
    <property type="nucleotide sequence ID" value="NZ_CP019082.1"/>
</dbReference>
<dbReference type="AlphaFoldDB" id="A0A1U7CJC8"/>
<dbReference type="PANTHER" id="PTHR30386">
    <property type="entry name" value="MEMBRANE FUSION SUBUNIT OF EMRAB-TOLC MULTIDRUG EFFLUX PUMP"/>
    <property type="match status" value="1"/>
</dbReference>
<dbReference type="GO" id="GO:0016020">
    <property type="term" value="C:membrane"/>
    <property type="evidence" value="ECO:0007669"/>
    <property type="project" value="UniProtKB-SubCell"/>
</dbReference>
<keyword evidence="5" id="KW-0175">Coiled coil</keyword>
<evidence type="ECO:0000256" key="7">
    <source>
        <dbReference type="SAM" id="Phobius"/>
    </source>
</evidence>
<keyword evidence="4 7" id="KW-0472">Membrane</keyword>
<evidence type="ECO:0000256" key="5">
    <source>
        <dbReference type="SAM" id="Coils"/>
    </source>
</evidence>
<evidence type="ECO:0000313" key="10">
    <source>
        <dbReference type="EMBL" id="APW59039.1"/>
    </source>
</evidence>